<keyword evidence="2" id="KW-0732">Signal</keyword>
<reference evidence="3" key="1">
    <citation type="submission" date="2020-10" db="EMBL/GenBank/DDBJ databases">
        <authorList>
            <person name="Gilroy R."/>
        </authorList>
    </citation>
    <scope>NUCLEOTIDE SEQUENCE</scope>
    <source>
        <strain evidence="3">CHK147-3167</strain>
    </source>
</reference>
<evidence type="ECO:0000256" key="2">
    <source>
        <dbReference type="SAM" id="SignalP"/>
    </source>
</evidence>
<accession>A0A9D0ZRJ8</accession>
<evidence type="ECO:0000256" key="1">
    <source>
        <dbReference type="SAM" id="MobiDB-lite"/>
    </source>
</evidence>
<evidence type="ECO:0000313" key="3">
    <source>
        <dbReference type="EMBL" id="HIQ91211.1"/>
    </source>
</evidence>
<feature type="chain" id="PRO_5039018676" evidence="2">
    <location>
        <begin position="30"/>
        <end position="931"/>
    </location>
</feature>
<feature type="signal peptide" evidence="2">
    <location>
        <begin position="1"/>
        <end position="29"/>
    </location>
</feature>
<gene>
    <name evidence="3" type="ORF">IAB27_06290</name>
</gene>
<dbReference type="EMBL" id="DVFV01000105">
    <property type="protein sequence ID" value="HIQ91211.1"/>
    <property type="molecule type" value="Genomic_DNA"/>
</dbReference>
<sequence>MNFFRKTLLVFMTVITCSTMFILPSNVYAVDGGQGSGSQGGGAAGGQTAAYDIGNQWSNGFGAFKMRVVYVDSNFNWHNLKTVVVYWPNTSDLNYSTHLRLVQNYASSNNLQLITSGPLADWARNILNNHSYINSTYGANGITDDGTVKRYVTASNAFNIDEKNLREDNPQHTRDNYNSYGYRIIIERLNIVSTYSNFYWQLTTRRDWAASHGGDELIGSDASWDLYTTENDIHLWAANRANNVDTHALAGTFNNPNIGGGYNILWFSTDQFRDYDYSIDAACVNCNSQDSENKAYIIQDTTDWEAIMNSSKMDGNAKTYFDRGNGVYCREEYRVYLPNVNNTIQVGTGRYFFVNPSASEMENITTTGIPNLKPVRVTKIRQCRGGDLNAYARNAESEFKQDTGTVTFKYNETNENSPYNMDSAEEMRRYDDPDSYSATINGNTLTMSVTYSYTLPQNYYQYIRMQDGLSMKRKPTNDSSELQKYINVGLPNLPVSFNNTYENTGTSKAGDIQFSYALPESSRIAKAYTSSNDYFATSGNKVDNIYKKYKNGKMEDGDQDILNNSACAKMYGTSGSGFESCVKERTENKIGNCITLNNINNQNGYVCLILRDSDNGNKCEIRNGKYYYNGAEITKEDYDRICDPGNDNPPGTPPGDDDDDCSSEADANRLGRDWNPSTNTCCPVGTSYNSSTGTCDSDSDRYTCRIENGKYYDFSGNEITKEKFDEICPNGGTCYVSNGKYYDFDGNEISKEEYDRICPGSTTFKCPESECPYGCCPSGECAPMPDGTCPGSGGINVIYRPIDLKFPFPGQEGSETNARSTGTNWCAYEVATGRLDCSYDNKVSSYYAINKRSEVYTGEALYEITLDSDAISAVRTYNDKTNYDDWDLKCKDNGKACVSDFLDDVVDVSGLCANSNKSNFYSCDSSKKGSD</sequence>
<protein>
    <submittedName>
        <fullName evidence="3">Uncharacterized protein</fullName>
    </submittedName>
</protein>
<reference evidence="3" key="2">
    <citation type="journal article" date="2021" name="PeerJ">
        <title>Extensive microbial diversity within the chicken gut microbiome revealed by metagenomics and culture.</title>
        <authorList>
            <person name="Gilroy R."/>
            <person name="Ravi A."/>
            <person name="Getino M."/>
            <person name="Pursley I."/>
            <person name="Horton D.L."/>
            <person name="Alikhan N.F."/>
            <person name="Baker D."/>
            <person name="Gharbi K."/>
            <person name="Hall N."/>
            <person name="Watson M."/>
            <person name="Adriaenssens E.M."/>
            <person name="Foster-Nyarko E."/>
            <person name="Jarju S."/>
            <person name="Secka A."/>
            <person name="Antonio M."/>
            <person name="Oren A."/>
            <person name="Chaudhuri R.R."/>
            <person name="La Ragione R."/>
            <person name="Hildebrand F."/>
            <person name="Pallen M.J."/>
        </authorList>
    </citation>
    <scope>NUCLEOTIDE SEQUENCE</scope>
    <source>
        <strain evidence="3">CHK147-3167</strain>
    </source>
</reference>
<name>A0A9D0ZRJ8_9FIRM</name>
<feature type="region of interest" description="Disordered" evidence="1">
    <location>
        <begin position="639"/>
        <end position="672"/>
    </location>
</feature>
<dbReference type="Proteomes" id="UP000886786">
    <property type="component" value="Unassembled WGS sequence"/>
</dbReference>
<organism evidence="3 4">
    <name type="scientific">Candidatus Coprosoma intestinipullorum</name>
    <dbReference type="NCBI Taxonomy" id="2840752"/>
    <lineage>
        <taxon>Bacteria</taxon>
        <taxon>Bacillati</taxon>
        <taxon>Bacillota</taxon>
        <taxon>Bacillota incertae sedis</taxon>
        <taxon>Candidatus Coprosoma</taxon>
    </lineage>
</organism>
<comment type="caution">
    <text evidence="3">The sequence shown here is derived from an EMBL/GenBank/DDBJ whole genome shotgun (WGS) entry which is preliminary data.</text>
</comment>
<dbReference type="AlphaFoldDB" id="A0A9D0ZRJ8"/>
<evidence type="ECO:0000313" key="4">
    <source>
        <dbReference type="Proteomes" id="UP000886786"/>
    </source>
</evidence>
<proteinExistence type="predicted"/>